<name>A0A284S3D0_ARMOS</name>
<dbReference type="OrthoDB" id="5418601at2759"/>
<keyword evidence="4" id="KW-1185">Reference proteome</keyword>
<dbReference type="EMBL" id="FUEG01000029">
    <property type="protein sequence ID" value="SJL15504.1"/>
    <property type="molecule type" value="Genomic_DNA"/>
</dbReference>
<dbReference type="Proteomes" id="UP000219338">
    <property type="component" value="Unassembled WGS sequence"/>
</dbReference>
<evidence type="ECO:0000313" key="3">
    <source>
        <dbReference type="EMBL" id="SJL15504.1"/>
    </source>
</evidence>
<sequence>MLEPLEVIGRRLLNYIKLIWECLRSIFSTSRSMKDSSPDMVSDLEQNAHIIASSESQEEILHPNGSSAMDGGTSSEAIHASLSDFDPEPPSESLGVGSENVSVDMQSSSNSEDTSGDPDTPKYNYDFDSWAPKGIRFPKITISALTETGQAESSIKVPKQRSYTRRRPVITSSLADTPCATLGIQGVLYRLNTTHGTSYTLDIPSLHSILEDSIGKNYDFGTAYGRLRGIWYTDDWNSIRDEFRRREENDRKMRRKALVGNQIVNPELPPRRLWDLYSNRVVPWWTVGDKSKLLKPMSHAWVDDKDRMDVWTPINGKEWPVPIPKGASLDLIRIEMLNLGVEYMWLDVLCLRQKGGPKEDLRMEEWKLDVPTIGQVYHRAEVVIYLSGLGLPLSVKEGDLDSDRCWFRRAWTLQEFGKERVIAGDIPAGPLHAKPIDRDGNYKTELLTRFHKQLESEQTYLKIFSALADMRKRVSTNPVDKVAGLVFHLMPMTIPAYHETESLEEAWTALVNSMSPSMRVDFLLLYPRVGLGHKKWRPSWEQLMTESLPVDKYCEGYLSRDNKTDEDSLYVTCIETGRVRGLDVELAEGVVRCGELVVESAGGMLHTFTIRATHQIPILEDMYTLISDTWRHYWAVGRRLPGRRFEKVSVIAIDDGEDLYRLGGLYIPEMSHNILV</sequence>
<gene>
    <name evidence="3" type="ORF">ARMOST_19004</name>
</gene>
<feature type="domain" description="Heterokaryon incompatibility" evidence="2">
    <location>
        <begin position="297"/>
        <end position="388"/>
    </location>
</feature>
<accession>A0A284S3D0</accession>
<proteinExistence type="predicted"/>
<dbReference type="AlphaFoldDB" id="A0A284S3D0"/>
<organism evidence="3 4">
    <name type="scientific">Armillaria ostoyae</name>
    <name type="common">Armillaria root rot fungus</name>
    <dbReference type="NCBI Taxonomy" id="47428"/>
    <lineage>
        <taxon>Eukaryota</taxon>
        <taxon>Fungi</taxon>
        <taxon>Dikarya</taxon>
        <taxon>Basidiomycota</taxon>
        <taxon>Agaricomycotina</taxon>
        <taxon>Agaricomycetes</taxon>
        <taxon>Agaricomycetidae</taxon>
        <taxon>Agaricales</taxon>
        <taxon>Marasmiineae</taxon>
        <taxon>Physalacriaceae</taxon>
        <taxon>Armillaria</taxon>
    </lineage>
</organism>
<reference evidence="4" key="1">
    <citation type="journal article" date="2017" name="Nat. Ecol. Evol.">
        <title>Genome expansion and lineage-specific genetic innovations in the forest pathogenic fungi Armillaria.</title>
        <authorList>
            <person name="Sipos G."/>
            <person name="Prasanna A.N."/>
            <person name="Walter M.C."/>
            <person name="O'Connor E."/>
            <person name="Balint B."/>
            <person name="Krizsan K."/>
            <person name="Kiss B."/>
            <person name="Hess J."/>
            <person name="Varga T."/>
            <person name="Slot J."/>
            <person name="Riley R."/>
            <person name="Boka B."/>
            <person name="Rigling D."/>
            <person name="Barry K."/>
            <person name="Lee J."/>
            <person name="Mihaltcheva S."/>
            <person name="LaButti K."/>
            <person name="Lipzen A."/>
            <person name="Waldron R."/>
            <person name="Moloney N.M."/>
            <person name="Sperisen C."/>
            <person name="Kredics L."/>
            <person name="Vagvoelgyi C."/>
            <person name="Patrignani A."/>
            <person name="Fitzpatrick D."/>
            <person name="Nagy I."/>
            <person name="Doyle S."/>
            <person name="Anderson J.B."/>
            <person name="Grigoriev I.V."/>
            <person name="Gueldener U."/>
            <person name="Muensterkoetter M."/>
            <person name="Nagy L.G."/>
        </authorList>
    </citation>
    <scope>NUCLEOTIDE SEQUENCE [LARGE SCALE GENOMIC DNA]</scope>
    <source>
        <strain evidence="4">C18/9</strain>
    </source>
</reference>
<feature type="region of interest" description="Disordered" evidence="1">
    <location>
        <begin position="80"/>
        <end position="125"/>
    </location>
</feature>
<feature type="compositionally biased region" description="Polar residues" evidence="1">
    <location>
        <begin position="99"/>
        <end position="113"/>
    </location>
</feature>
<protein>
    <recommendedName>
        <fullName evidence="2">Heterokaryon incompatibility domain-containing protein</fullName>
    </recommendedName>
</protein>
<dbReference type="InterPro" id="IPR010730">
    <property type="entry name" value="HET"/>
</dbReference>
<dbReference type="Pfam" id="PF06985">
    <property type="entry name" value="HET"/>
    <property type="match status" value="1"/>
</dbReference>
<evidence type="ECO:0000259" key="2">
    <source>
        <dbReference type="Pfam" id="PF06985"/>
    </source>
</evidence>
<evidence type="ECO:0000313" key="4">
    <source>
        <dbReference type="Proteomes" id="UP000219338"/>
    </source>
</evidence>
<evidence type="ECO:0000256" key="1">
    <source>
        <dbReference type="SAM" id="MobiDB-lite"/>
    </source>
</evidence>